<dbReference type="RefSeq" id="WP_380617434.1">
    <property type="nucleotide sequence ID" value="NZ_JBHSDK010000001.1"/>
</dbReference>
<comment type="caution">
    <text evidence="1">The sequence shown here is derived from an EMBL/GenBank/DDBJ whole genome shotgun (WGS) entry which is preliminary data.</text>
</comment>
<name>A0ABV8TSI5_9ACTN</name>
<evidence type="ECO:0000313" key="2">
    <source>
        <dbReference type="Proteomes" id="UP001595823"/>
    </source>
</evidence>
<proteinExistence type="predicted"/>
<organism evidence="1 2">
    <name type="scientific">Salininema proteolyticum</name>
    <dbReference type="NCBI Taxonomy" id="1607685"/>
    <lineage>
        <taxon>Bacteria</taxon>
        <taxon>Bacillati</taxon>
        <taxon>Actinomycetota</taxon>
        <taxon>Actinomycetes</taxon>
        <taxon>Glycomycetales</taxon>
        <taxon>Glycomycetaceae</taxon>
        <taxon>Salininema</taxon>
    </lineage>
</organism>
<dbReference type="InterPro" id="IPR012675">
    <property type="entry name" value="Beta-grasp_dom_sf"/>
</dbReference>
<dbReference type="SUPFAM" id="SSF54285">
    <property type="entry name" value="MoaD/ThiS"/>
    <property type="match status" value="1"/>
</dbReference>
<dbReference type="CDD" id="cd00565">
    <property type="entry name" value="Ubl_ThiS"/>
    <property type="match status" value="1"/>
</dbReference>
<accession>A0ABV8TSI5</accession>
<reference evidence="2" key="1">
    <citation type="journal article" date="2019" name="Int. J. Syst. Evol. Microbiol.">
        <title>The Global Catalogue of Microorganisms (GCM) 10K type strain sequencing project: providing services to taxonomists for standard genome sequencing and annotation.</title>
        <authorList>
            <consortium name="The Broad Institute Genomics Platform"/>
            <consortium name="The Broad Institute Genome Sequencing Center for Infectious Disease"/>
            <person name="Wu L."/>
            <person name="Ma J."/>
        </authorList>
    </citation>
    <scope>NUCLEOTIDE SEQUENCE [LARGE SCALE GENOMIC DNA]</scope>
    <source>
        <strain evidence="2">IBRC-M 10908</strain>
    </source>
</reference>
<dbReference type="Pfam" id="PF02597">
    <property type="entry name" value="ThiS"/>
    <property type="match status" value="1"/>
</dbReference>
<dbReference type="Proteomes" id="UP001595823">
    <property type="component" value="Unassembled WGS sequence"/>
</dbReference>
<dbReference type="InterPro" id="IPR016155">
    <property type="entry name" value="Mopterin_synth/thiamin_S_b"/>
</dbReference>
<dbReference type="NCBIfam" id="TIGR01683">
    <property type="entry name" value="thiS"/>
    <property type="match status" value="1"/>
</dbReference>
<dbReference type="Gene3D" id="3.10.20.30">
    <property type="match status" value="1"/>
</dbReference>
<gene>
    <name evidence="1" type="primary">thiS</name>
    <name evidence="1" type="ORF">ACFPET_00605</name>
</gene>
<sequence length="63" mass="6810">MQIELNGNQYEDLRTVRQAVRAVTEADRGIAVAVNGEVVPRGEWARALDDGDKVEVLTATQGG</sequence>
<dbReference type="InterPro" id="IPR010035">
    <property type="entry name" value="Thi_S"/>
</dbReference>
<keyword evidence="2" id="KW-1185">Reference proteome</keyword>
<protein>
    <submittedName>
        <fullName evidence="1">Sulfur carrier protein ThiS</fullName>
    </submittedName>
</protein>
<dbReference type="InterPro" id="IPR003749">
    <property type="entry name" value="ThiS/MoaD-like"/>
</dbReference>
<dbReference type="PANTHER" id="PTHR34472">
    <property type="entry name" value="SULFUR CARRIER PROTEIN THIS"/>
    <property type="match status" value="1"/>
</dbReference>
<evidence type="ECO:0000313" key="1">
    <source>
        <dbReference type="EMBL" id="MFC4333699.1"/>
    </source>
</evidence>
<dbReference type="PANTHER" id="PTHR34472:SF1">
    <property type="entry name" value="SULFUR CARRIER PROTEIN THIS"/>
    <property type="match status" value="1"/>
</dbReference>
<dbReference type="EMBL" id="JBHSDK010000001">
    <property type="protein sequence ID" value="MFC4333699.1"/>
    <property type="molecule type" value="Genomic_DNA"/>
</dbReference>